<dbReference type="InterPro" id="IPR045569">
    <property type="entry name" value="Metalloprtase-TldD/E_C"/>
</dbReference>
<dbReference type="STRING" id="96773.Tchl_3303"/>
<dbReference type="Pfam" id="PF19289">
    <property type="entry name" value="PmbA_TldD_3rd"/>
    <property type="match status" value="1"/>
</dbReference>
<dbReference type="InterPro" id="IPR002510">
    <property type="entry name" value="Metalloprtase-TldD/E_N"/>
</dbReference>
<keyword evidence="6" id="KW-1185">Reference proteome</keyword>
<accession>A0A1H5TN72</accession>
<dbReference type="GO" id="GO:0005829">
    <property type="term" value="C:cytosol"/>
    <property type="evidence" value="ECO:0007669"/>
    <property type="project" value="TreeGrafter"/>
</dbReference>
<comment type="similarity">
    <text evidence="1">Belongs to the peptidase U62 family.</text>
</comment>
<dbReference type="AlphaFoldDB" id="A0A1H5TN72"/>
<evidence type="ECO:0000313" key="6">
    <source>
        <dbReference type="Proteomes" id="UP000185739"/>
    </source>
</evidence>
<dbReference type="InterPro" id="IPR047657">
    <property type="entry name" value="PmbA"/>
</dbReference>
<dbReference type="GO" id="GO:0006508">
    <property type="term" value="P:proteolysis"/>
    <property type="evidence" value="ECO:0007669"/>
    <property type="project" value="InterPro"/>
</dbReference>
<dbReference type="InterPro" id="IPR045570">
    <property type="entry name" value="Metalloprtase-TldD/E_cen_dom"/>
</dbReference>
<feature type="domain" description="Metalloprotease TldD/E C-terminal" evidence="3">
    <location>
        <begin position="245"/>
        <end position="453"/>
    </location>
</feature>
<dbReference type="EMBL" id="CP018839">
    <property type="protein sequence ID" value="APR06109.1"/>
    <property type="molecule type" value="Genomic_DNA"/>
</dbReference>
<dbReference type="OrthoDB" id="9803618at2"/>
<feature type="domain" description="Metalloprotease TldD/E N-terminal" evidence="2">
    <location>
        <begin position="36"/>
        <end position="96"/>
    </location>
</feature>
<dbReference type="InterPro" id="IPR035068">
    <property type="entry name" value="TldD/PmbA_N"/>
</dbReference>
<protein>
    <submittedName>
        <fullName evidence="5">Putative modulator of DNA gyrase, TldD</fullName>
    </submittedName>
</protein>
<dbReference type="KEGG" id="tcl:Tchl_3303"/>
<evidence type="ECO:0000313" key="5">
    <source>
        <dbReference type="EMBL" id="APR06109.1"/>
    </source>
</evidence>
<evidence type="ECO:0000259" key="4">
    <source>
        <dbReference type="Pfam" id="PF19290"/>
    </source>
</evidence>
<dbReference type="PANTHER" id="PTHR43421">
    <property type="entry name" value="METALLOPROTEASE PMBA"/>
    <property type="match status" value="1"/>
</dbReference>
<proteinExistence type="inferred from homology"/>
<dbReference type="InterPro" id="IPR036059">
    <property type="entry name" value="TldD/PmbA_sf"/>
</dbReference>
<name>A0A1H5TN72_9RHOO</name>
<dbReference type="GO" id="GO:0008237">
    <property type="term" value="F:metallopeptidase activity"/>
    <property type="evidence" value="ECO:0007669"/>
    <property type="project" value="InterPro"/>
</dbReference>
<dbReference type="Pfam" id="PF01523">
    <property type="entry name" value="PmbA_TldD_1st"/>
    <property type="match status" value="1"/>
</dbReference>
<dbReference type="PANTHER" id="PTHR43421:SF1">
    <property type="entry name" value="METALLOPROTEASE PMBA"/>
    <property type="match status" value="1"/>
</dbReference>
<evidence type="ECO:0000259" key="2">
    <source>
        <dbReference type="Pfam" id="PF01523"/>
    </source>
</evidence>
<organism evidence="5 6">
    <name type="scientific">Thauera chlorobenzoica</name>
    <dbReference type="NCBI Taxonomy" id="96773"/>
    <lineage>
        <taxon>Bacteria</taxon>
        <taxon>Pseudomonadati</taxon>
        <taxon>Pseudomonadota</taxon>
        <taxon>Betaproteobacteria</taxon>
        <taxon>Rhodocyclales</taxon>
        <taxon>Zoogloeaceae</taxon>
        <taxon>Thauera</taxon>
    </lineage>
</organism>
<reference evidence="5 6" key="1">
    <citation type="submission" date="2016-12" db="EMBL/GenBank/DDBJ databases">
        <title>Complete genome sequence of Thauera chlorobenzoica, a Betaproteobacterium degrading haloaromatics anaerobically to CO2 and halides.</title>
        <authorList>
            <person name="Goris T."/>
            <person name="Mergelsberg M."/>
            <person name="Boll M."/>
        </authorList>
    </citation>
    <scope>NUCLEOTIDE SEQUENCE [LARGE SCALE GENOMIC DNA]</scope>
    <source>
        <strain evidence="5 6">3CB1</strain>
    </source>
</reference>
<evidence type="ECO:0000256" key="1">
    <source>
        <dbReference type="ARBA" id="ARBA00005836"/>
    </source>
</evidence>
<feature type="domain" description="Metalloprotease TldD/E central" evidence="4">
    <location>
        <begin position="126"/>
        <end position="238"/>
    </location>
</feature>
<evidence type="ECO:0000259" key="3">
    <source>
        <dbReference type="Pfam" id="PF19289"/>
    </source>
</evidence>
<dbReference type="Gene3D" id="3.30.2290.10">
    <property type="entry name" value="PmbA/TldD superfamily"/>
    <property type="match status" value="1"/>
</dbReference>
<dbReference type="Proteomes" id="UP000185739">
    <property type="component" value="Chromosome"/>
</dbReference>
<dbReference type="SUPFAM" id="SSF111283">
    <property type="entry name" value="Putative modulator of DNA gyrase, PmbA/TldD"/>
    <property type="match status" value="1"/>
</dbReference>
<sequence>MSDQGFSFTQAQLAEIATDILKHAKQGGASACETDVSEGFGQSVAVRRSEVDTIEYNRDKGVGVTVYLGQQRGYASTSDFSKKALQATVDAALSIARFTAPDPCAGLADAALMARAQDMPDLDLFHPWKIDIDTAIELARRCEDAAFAVSPKIRNSEGANTSIQQSHFVSANSHGFLGGYATTRHGLSCSVIAGDSDDSDDSDGMQREFWYDSRRDPAELMAAEEIGRIAGERAIARLGARQIRTCEVPVIFEAPLAVSLLGNFTQAVSGGSLYRKSSFLLDSLGQSVFSPVVSISERPHLKKAFGSSPFDSDGVATRDREVVIDGVLQGYFLSAYSARKLGMQTTANAGGSHNLRVKPGAQDLAGLIRQMDRGLLVTELLGHGVNYVTGDYSRGAAGFWVEKGRIKHAVEEVTIAGNLRDMFRGIVAVGNDALPRGAKMCGSLLIDNMKVAGR</sequence>
<dbReference type="NCBIfam" id="NF008268">
    <property type="entry name" value="PRK11040.1"/>
    <property type="match status" value="1"/>
</dbReference>
<gene>
    <name evidence="5" type="ORF">Tchl_3303</name>
</gene>
<dbReference type="RefSeq" id="WP_075149354.1">
    <property type="nucleotide sequence ID" value="NZ_CP018839.1"/>
</dbReference>
<dbReference type="Pfam" id="PF19290">
    <property type="entry name" value="PmbA_TldD_2nd"/>
    <property type="match status" value="1"/>
</dbReference>